<dbReference type="EMBL" id="FNIC01000003">
    <property type="protein sequence ID" value="SDN55413.1"/>
    <property type="molecule type" value="Genomic_DNA"/>
</dbReference>
<dbReference type="Gene3D" id="3.30.70.100">
    <property type="match status" value="1"/>
</dbReference>
<dbReference type="SUPFAM" id="SSF54909">
    <property type="entry name" value="Dimeric alpha+beta barrel"/>
    <property type="match status" value="1"/>
</dbReference>
<dbReference type="AlphaFoldDB" id="A0A1H0CC60"/>
<reference evidence="2 3" key="1">
    <citation type="submission" date="2016-10" db="EMBL/GenBank/DDBJ databases">
        <authorList>
            <person name="de Groot N.N."/>
        </authorList>
    </citation>
    <scope>NUCLEOTIDE SEQUENCE [LARGE SCALE GENOMIC DNA]</scope>
    <source>
        <strain evidence="2 3">CGMCC 1.11147</strain>
    </source>
</reference>
<evidence type="ECO:0000259" key="1">
    <source>
        <dbReference type="Pfam" id="PF07045"/>
    </source>
</evidence>
<keyword evidence="3" id="KW-1185">Reference proteome</keyword>
<organism evidence="2 3">
    <name type="scientific">Nocardioides szechwanensis</name>
    <dbReference type="NCBI Taxonomy" id="1005944"/>
    <lineage>
        <taxon>Bacteria</taxon>
        <taxon>Bacillati</taxon>
        <taxon>Actinomycetota</taxon>
        <taxon>Actinomycetes</taxon>
        <taxon>Propionibacteriales</taxon>
        <taxon>Nocardioidaceae</taxon>
        <taxon>Nocardioides</taxon>
    </lineage>
</organism>
<accession>A0A1H0CC60</accession>
<dbReference type="Pfam" id="PF07045">
    <property type="entry name" value="DUF1330"/>
    <property type="match status" value="1"/>
</dbReference>
<evidence type="ECO:0000313" key="2">
    <source>
        <dbReference type="EMBL" id="SDN55413.1"/>
    </source>
</evidence>
<dbReference type="PANTHER" id="PTHR41521:SF4">
    <property type="entry name" value="BLR0684 PROTEIN"/>
    <property type="match status" value="1"/>
</dbReference>
<evidence type="ECO:0000313" key="3">
    <source>
        <dbReference type="Proteomes" id="UP000199004"/>
    </source>
</evidence>
<protein>
    <submittedName>
        <fullName evidence="2">Uncharacterized conserved protein, DUF1330 family</fullName>
    </submittedName>
</protein>
<dbReference type="STRING" id="1005944.SAMN05192576_2380"/>
<name>A0A1H0CC60_9ACTN</name>
<dbReference type="PANTHER" id="PTHR41521">
    <property type="match status" value="1"/>
</dbReference>
<proteinExistence type="predicted"/>
<sequence length="123" mass="13278">MSTSTAAPANAPAYAIAYLREVDFGAEIIDYLQRIDASLAPYGGRFLVHGGHLVAAEGEWDGDIVVIRFPDRASAQAWYDSEPYRAILPLRLEHSQSIAAIVDGVPDGYQATDGLAAMLAQER</sequence>
<dbReference type="RefSeq" id="WP_174812359.1">
    <property type="nucleotide sequence ID" value="NZ_BKAE01000006.1"/>
</dbReference>
<dbReference type="Proteomes" id="UP000199004">
    <property type="component" value="Unassembled WGS sequence"/>
</dbReference>
<feature type="domain" description="DUF1330" evidence="1">
    <location>
        <begin position="12"/>
        <end position="105"/>
    </location>
</feature>
<dbReference type="InterPro" id="IPR011008">
    <property type="entry name" value="Dimeric_a/b-barrel"/>
</dbReference>
<dbReference type="InterPro" id="IPR010753">
    <property type="entry name" value="DUF1330"/>
</dbReference>
<gene>
    <name evidence="2" type="ORF">SAMN05192576_2380</name>
</gene>